<evidence type="ECO:0000313" key="2">
    <source>
        <dbReference type="EnsemblMetazoa" id="AALFPA23_008745.P11882"/>
    </source>
</evidence>
<organism evidence="2 3">
    <name type="scientific">Aedes albopictus</name>
    <name type="common">Asian tiger mosquito</name>
    <name type="synonym">Stegomyia albopicta</name>
    <dbReference type="NCBI Taxonomy" id="7160"/>
    <lineage>
        <taxon>Eukaryota</taxon>
        <taxon>Metazoa</taxon>
        <taxon>Ecdysozoa</taxon>
        <taxon>Arthropoda</taxon>
        <taxon>Hexapoda</taxon>
        <taxon>Insecta</taxon>
        <taxon>Pterygota</taxon>
        <taxon>Neoptera</taxon>
        <taxon>Endopterygota</taxon>
        <taxon>Diptera</taxon>
        <taxon>Nematocera</taxon>
        <taxon>Culicoidea</taxon>
        <taxon>Culicidae</taxon>
        <taxon>Culicinae</taxon>
        <taxon>Aedini</taxon>
        <taxon>Aedes</taxon>
        <taxon>Stegomyia</taxon>
    </lineage>
</organism>
<evidence type="ECO:0000256" key="1">
    <source>
        <dbReference type="ARBA" id="ARBA00009495"/>
    </source>
</evidence>
<name>A0ABM1YFQ0_AEDAL</name>
<keyword evidence="3" id="KW-1185">Reference proteome</keyword>
<dbReference type="RefSeq" id="XP_019547992.3">
    <property type="nucleotide sequence ID" value="XM_019692447.3"/>
</dbReference>
<proteinExistence type="inferred from homology"/>
<protein>
    <recommendedName>
        <fullName evidence="4">Constitutive coactivator of peroxisome proliferator-activated receptor gamma</fullName>
    </recommendedName>
</protein>
<reference evidence="3" key="1">
    <citation type="journal article" date="2015" name="Proc. Natl. Acad. Sci. U.S.A.">
        <title>Genome sequence of the Asian Tiger mosquito, Aedes albopictus, reveals insights into its biology, genetics, and evolution.</title>
        <authorList>
            <person name="Chen X.G."/>
            <person name="Jiang X."/>
            <person name="Gu J."/>
            <person name="Xu M."/>
            <person name="Wu Y."/>
            <person name="Deng Y."/>
            <person name="Zhang C."/>
            <person name="Bonizzoni M."/>
            <person name="Dermauw W."/>
            <person name="Vontas J."/>
            <person name="Armbruster P."/>
            <person name="Huang X."/>
            <person name="Yang Y."/>
            <person name="Zhang H."/>
            <person name="He W."/>
            <person name="Peng H."/>
            <person name="Liu Y."/>
            <person name="Wu K."/>
            <person name="Chen J."/>
            <person name="Lirakis M."/>
            <person name="Topalis P."/>
            <person name="Van Leeuwen T."/>
            <person name="Hall A.B."/>
            <person name="Jiang X."/>
            <person name="Thorpe C."/>
            <person name="Mueller R.L."/>
            <person name="Sun C."/>
            <person name="Waterhouse R.M."/>
            <person name="Yan G."/>
            <person name="Tu Z.J."/>
            <person name="Fang X."/>
            <person name="James A.A."/>
        </authorList>
    </citation>
    <scope>NUCLEOTIDE SEQUENCE [LARGE SCALE GENOMIC DNA]</scope>
    <source>
        <strain evidence="3">Foshan</strain>
    </source>
</reference>
<evidence type="ECO:0000313" key="3">
    <source>
        <dbReference type="Proteomes" id="UP000069940"/>
    </source>
</evidence>
<dbReference type="EnsemblMetazoa" id="AALFPA23_008745.R11882">
    <property type="protein sequence ID" value="AALFPA23_008745.P11882"/>
    <property type="gene ID" value="AALFPA23_008745"/>
</dbReference>
<dbReference type="GeneID" id="109418283"/>
<evidence type="ECO:0008006" key="4">
    <source>
        <dbReference type="Google" id="ProtNLM"/>
    </source>
</evidence>
<dbReference type="PANTHER" id="PTHR15976">
    <property type="entry name" value="CONSTITUTIVE COACTIVATOR OF PEROXISOME PROLIFERATOR-ACTIVATED RECEPTOR GAMMA"/>
    <property type="match status" value="1"/>
</dbReference>
<accession>A0ABM1YFQ0</accession>
<dbReference type="Gene3D" id="3.40.50.1010">
    <property type="entry name" value="5'-nuclease"/>
    <property type="match status" value="1"/>
</dbReference>
<dbReference type="Proteomes" id="UP000069940">
    <property type="component" value="Unassembled WGS sequence"/>
</dbReference>
<dbReference type="SUPFAM" id="SSF88723">
    <property type="entry name" value="PIN domain-like"/>
    <property type="match status" value="1"/>
</dbReference>
<comment type="similarity">
    <text evidence="1">Belongs to the constitutive coactivator of PPAR-gamma family.</text>
</comment>
<sequence length="315" mass="36054">MGVRHLDTFVRERVPGGCHPINIENEVRKYIQTASTANPPVPIIVVDLISLYSSMSQHDPRGVYFGGRFNLAYVAIDEFFGKLKGLGAQLVFFYDGPVQDEKSENWCKRQDERYTRRLDMLDAIESGTSVDVLMKKYEIPHNTLYPLKYIARQYGEFRLAISRECDQELAAFATRANALAIIADDSDFLIYEGSWKYWSCRELELSTLSTMELSRVALAKCLCLSSEQMPLFATLGGNDVMPYEVVRALHNLLGHSRDKFPNIARYIRELPKKPFVEKDIINILRRTTEGEPVTKDLVQRFQQSLDVYSVVSWSS</sequence>
<dbReference type="PANTHER" id="PTHR15976:SF16">
    <property type="entry name" value="ASTEROID DOMAIN-CONTAINING PROTEIN"/>
    <property type="match status" value="1"/>
</dbReference>
<dbReference type="InterPro" id="IPR026784">
    <property type="entry name" value="Coact_PPARg"/>
</dbReference>
<reference evidence="2" key="2">
    <citation type="submission" date="2025-05" db="UniProtKB">
        <authorList>
            <consortium name="EnsemblMetazoa"/>
        </authorList>
    </citation>
    <scope>IDENTIFICATION</scope>
    <source>
        <strain evidence="2">Foshan</strain>
    </source>
</reference>
<dbReference type="InterPro" id="IPR029060">
    <property type="entry name" value="PIN-like_dom_sf"/>
</dbReference>